<feature type="chain" id="PRO_5042226249" evidence="1">
    <location>
        <begin position="19"/>
        <end position="125"/>
    </location>
</feature>
<comment type="caution">
    <text evidence="2">The sequence shown here is derived from an EMBL/GenBank/DDBJ whole genome shotgun (WGS) entry which is preliminary data.</text>
</comment>
<feature type="signal peptide" evidence="1">
    <location>
        <begin position="1"/>
        <end position="18"/>
    </location>
</feature>
<reference evidence="2" key="1">
    <citation type="submission" date="2021-06" db="EMBL/GenBank/DDBJ databases">
        <title>Parelaphostrongylus tenuis whole genome reference sequence.</title>
        <authorList>
            <person name="Garwood T.J."/>
            <person name="Larsen P.A."/>
            <person name="Fountain-Jones N.M."/>
            <person name="Garbe J.R."/>
            <person name="Macchietto M.G."/>
            <person name="Kania S.A."/>
            <person name="Gerhold R.W."/>
            <person name="Richards J.E."/>
            <person name="Wolf T.M."/>
        </authorList>
    </citation>
    <scope>NUCLEOTIDE SEQUENCE</scope>
    <source>
        <strain evidence="2">MNPRO001-30</strain>
        <tissue evidence="2">Meninges</tissue>
    </source>
</reference>
<gene>
    <name evidence="2" type="ORF">KIN20_033000</name>
</gene>
<keyword evidence="1" id="KW-0732">Signal</keyword>
<organism evidence="2 3">
    <name type="scientific">Parelaphostrongylus tenuis</name>
    <name type="common">Meningeal worm</name>
    <dbReference type="NCBI Taxonomy" id="148309"/>
    <lineage>
        <taxon>Eukaryota</taxon>
        <taxon>Metazoa</taxon>
        <taxon>Ecdysozoa</taxon>
        <taxon>Nematoda</taxon>
        <taxon>Chromadorea</taxon>
        <taxon>Rhabditida</taxon>
        <taxon>Rhabditina</taxon>
        <taxon>Rhabditomorpha</taxon>
        <taxon>Strongyloidea</taxon>
        <taxon>Metastrongylidae</taxon>
        <taxon>Parelaphostrongylus</taxon>
    </lineage>
</organism>
<evidence type="ECO:0000256" key="1">
    <source>
        <dbReference type="SAM" id="SignalP"/>
    </source>
</evidence>
<dbReference type="Proteomes" id="UP001196413">
    <property type="component" value="Unassembled WGS sequence"/>
</dbReference>
<proteinExistence type="predicted"/>
<evidence type="ECO:0000313" key="2">
    <source>
        <dbReference type="EMBL" id="KAJ1371117.1"/>
    </source>
</evidence>
<dbReference type="EMBL" id="JAHQIW010006915">
    <property type="protein sequence ID" value="KAJ1371117.1"/>
    <property type="molecule type" value="Genomic_DNA"/>
</dbReference>
<keyword evidence="3" id="KW-1185">Reference proteome</keyword>
<evidence type="ECO:0000313" key="3">
    <source>
        <dbReference type="Proteomes" id="UP001196413"/>
    </source>
</evidence>
<accession>A0AAD5R7V0</accession>
<name>A0AAD5R7V0_PARTN</name>
<dbReference type="AlphaFoldDB" id="A0AAD5R7V0"/>
<protein>
    <submittedName>
        <fullName evidence="2">Uncharacterized protein</fullName>
    </submittedName>
</protein>
<sequence>MKILQVTLLVANAGLVYSTETTSRQSVTDQSFEEKVNAGYNLLKNVPNEEDTVKFLKQLHNMEKELKNQLSQAPQELPIEIMSYLEEKKDDIKPPGYAIEEVNHNSNVDLALFQGDIVLTKYMFS</sequence>